<dbReference type="HOGENOM" id="CLU_2766076_0_0_2"/>
<evidence type="ECO:0000313" key="2">
    <source>
        <dbReference type="EMBL" id="AKB78527.1"/>
    </source>
</evidence>
<evidence type="ECO:0000313" key="3">
    <source>
        <dbReference type="Proteomes" id="UP000033101"/>
    </source>
</evidence>
<keyword evidence="1" id="KW-0812">Transmembrane</keyword>
<protein>
    <recommendedName>
        <fullName evidence="4">Mobile element protein</fullName>
    </recommendedName>
</protein>
<keyword evidence="1" id="KW-0472">Membrane</keyword>
<sequence length="69" mass="8151">MYKDEIGYEKGEVQKRKIVKIEIFSVDERITTISGITAIMRKKRKEFPIDFFFLLKNSLNLLFFFLAAA</sequence>
<gene>
    <name evidence="2" type="ORF">MSHOH_2044</name>
</gene>
<reference evidence="2 3" key="1">
    <citation type="submission" date="2014-07" db="EMBL/GenBank/DDBJ databases">
        <title>Methanogenic archaea and the global carbon cycle.</title>
        <authorList>
            <person name="Henriksen J.R."/>
            <person name="Luke J."/>
            <person name="Reinhart S."/>
            <person name="Benedict M.N."/>
            <person name="Youngblut N.D."/>
            <person name="Metcalf M.E."/>
            <person name="Whitaker R.J."/>
            <person name="Metcalf W.W."/>
        </authorList>
    </citation>
    <scope>NUCLEOTIDE SEQUENCE [LARGE SCALE GENOMIC DNA]</scope>
    <source>
        <strain evidence="2 3">HB-1</strain>
    </source>
</reference>
<dbReference type="KEGG" id="mhor:MSHOH_2044"/>
<proteinExistence type="predicted"/>
<evidence type="ECO:0000256" key="1">
    <source>
        <dbReference type="SAM" id="Phobius"/>
    </source>
</evidence>
<dbReference type="Proteomes" id="UP000033101">
    <property type="component" value="Chromosome"/>
</dbReference>
<feature type="transmembrane region" description="Helical" evidence="1">
    <location>
        <begin position="49"/>
        <end position="68"/>
    </location>
</feature>
<dbReference type="PATRIC" id="fig|1434110.4.peg.2594"/>
<name>A0A0E3SEC4_9EURY</name>
<dbReference type="AlphaFoldDB" id="A0A0E3SEC4"/>
<dbReference type="EMBL" id="CP009516">
    <property type="protein sequence ID" value="AKB78527.1"/>
    <property type="molecule type" value="Genomic_DNA"/>
</dbReference>
<keyword evidence="3" id="KW-1185">Reference proteome</keyword>
<organism evidence="2 3">
    <name type="scientific">Methanosarcina horonobensis HB-1 = JCM 15518</name>
    <dbReference type="NCBI Taxonomy" id="1434110"/>
    <lineage>
        <taxon>Archaea</taxon>
        <taxon>Methanobacteriati</taxon>
        <taxon>Methanobacteriota</taxon>
        <taxon>Stenosarchaea group</taxon>
        <taxon>Methanomicrobia</taxon>
        <taxon>Methanosarcinales</taxon>
        <taxon>Methanosarcinaceae</taxon>
        <taxon>Methanosarcina</taxon>
    </lineage>
</organism>
<keyword evidence="1" id="KW-1133">Transmembrane helix</keyword>
<accession>A0A0E3SEC4</accession>
<evidence type="ECO:0008006" key="4">
    <source>
        <dbReference type="Google" id="ProtNLM"/>
    </source>
</evidence>